<dbReference type="Gene3D" id="1.10.10.60">
    <property type="entry name" value="Homeodomain-like"/>
    <property type="match status" value="1"/>
</dbReference>
<dbReference type="SUPFAM" id="SSF46689">
    <property type="entry name" value="Homeodomain-like"/>
    <property type="match status" value="1"/>
</dbReference>
<dbReference type="InterPro" id="IPR009057">
    <property type="entry name" value="Homeodomain-like_sf"/>
</dbReference>
<sequence length="137" mass="14824">MVGGARYSEAFKQDAIALVASAGRSLDSVAKELGVNTETLRKRVRAAEAARAGGDGEPMTPSEREELKRLRKQVCELELEKEILRERFVNPATWRSGNTSRSSAAGHAGDSIRRRRLLKVSAVVEVAALLCCTPSAT</sequence>
<dbReference type="PANTHER" id="PTHR33215">
    <property type="entry name" value="PROTEIN DISTAL ANTENNA"/>
    <property type="match status" value="1"/>
</dbReference>
<dbReference type="Proteomes" id="UP001596183">
    <property type="component" value="Unassembled WGS sequence"/>
</dbReference>
<keyword evidence="3" id="KW-1185">Reference proteome</keyword>
<feature type="region of interest" description="Disordered" evidence="1">
    <location>
        <begin position="47"/>
        <end position="66"/>
    </location>
</feature>
<accession>A0ABW0XYA6</accession>
<dbReference type="InterPro" id="IPR002514">
    <property type="entry name" value="Transposase_8"/>
</dbReference>
<dbReference type="PANTHER" id="PTHR33215:SF13">
    <property type="entry name" value="PROTEIN DISTAL ANTENNA"/>
    <property type="match status" value="1"/>
</dbReference>
<evidence type="ECO:0000313" key="3">
    <source>
        <dbReference type="Proteomes" id="UP001596183"/>
    </source>
</evidence>
<dbReference type="EMBL" id="JBHSPC010000095">
    <property type="protein sequence ID" value="MFC5673841.1"/>
    <property type="molecule type" value="Genomic_DNA"/>
</dbReference>
<organism evidence="2 3">
    <name type="scientific">Streptomyces incanus</name>
    <dbReference type="NCBI Taxonomy" id="887453"/>
    <lineage>
        <taxon>Bacteria</taxon>
        <taxon>Bacillati</taxon>
        <taxon>Actinomycetota</taxon>
        <taxon>Actinomycetes</taxon>
        <taxon>Kitasatosporales</taxon>
        <taxon>Streptomycetaceae</taxon>
        <taxon>Streptomyces</taxon>
    </lineage>
</organism>
<comment type="caution">
    <text evidence="2">The sequence shown here is derived from an EMBL/GenBank/DDBJ whole genome shotgun (WGS) entry which is preliminary data.</text>
</comment>
<proteinExistence type="predicted"/>
<evidence type="ECO:0000313" key="2">
    <source>
        <dbReference type="EMBL" id="MFC5673841.1"/>
    </source>
</evidence>
<dbReference type="Pfam" id="PF01527">
    <property type="entry name" value="HTH_Tnp_1"/>
    <property type="match status" value="1"/>
</dbReference>
<dbReference type="InterPro" id="IPR051839">
    <property type="entry name" value="RD_transcriptional_regulator"/>
</dbReference>
<gene>
    <name evidence="2" type="ORF">ACFP2V_28260</name>
</gene>
<evidence type="ECO:0000256" key="1">
    <source>
        <dbReference type="SAM" id="MobiDB-lite"/>
    </source>
</evidence>
<dbReference type="RefSeq" id="WP_381218127.1">
    <property type="nucleotide sequence ID" value="NZ_JBHSPC010000095.1"/>
</dbReference>
<name>A0ABW0XYA6_9ACTN</name>
<protein>
    <submittedName>
        <fullName evidence="2">Transposase</fullName>
    </submittedName>
</protein>
<reference evidence="3" key="1">
    <citation type="journal article" date="2019" name="Int. J. Syst. Evol. Microbiol.">
        <title>The Global Catalogue of Microorganisms (GCM) 10K type strain sequencing project: providing services to taxonomists for standard genome sequencing and annotation.</title>
        <authorList>
            <consortium name="The Broad Institute Genomics Platform"/>
            <consortium name="The Broad Institute Genome Sequencing Center for Infectious Disease"/>
            <person name="Wu L."/>
            <person name="Ma J."/>
        </authorList>
    </citation>
    <scope>NUCLEOTIDE SEQUENCE [LARGE SCALE GENOMIC DNA]</scope>
    <source>
        <strain evidence="3">JCM 13852</strain>
    </source>
</reference>